<dbReference type="EMBL" id="JBHUDC010000003">
    <property type="protein sequence ID" value="MFD1512812.1"/>
    <property type="molecule type" value="Genomic_DNA"/>
</dbReference>
<dbReference type="InterPro" id="IPR055975">
    <property type="entry name" value="DUF7553"/>
</dbReference>
<feature type="region of interest" description="Disordered" evidence="1">
    <location>
        <begin position="1"/>
        <end position="49"/>
    </location>
</feature>
<evidence type="ECO:0000313" key="2">
    <source>
        <dbReference type="EMBL" id="MFD1512812.1"/>
    </source>
</evidence>
<sequence length="88" mass="9808">MTRTELVTAADHLETAATHADGERRERIEGQADALTSLAERDRGPDQGRLDRHMNVLRELSAEDDEASEHVRTALDHVEQYRSTVGGI</sequence>
<gene>
    <name evidence="2" type="ORF">ACFSBT_05880</name>
</gene>
<dbReference type="Pfam" id="PF24430">
    <property type="entry name" value="DUF7553"/>
    <property type="match status" value="1"/>
</dbReference>
<evidence type="ECO:0000313" key="3">
    <source>
        <dbReference type="Proteomes" id="UP001597187"/>
    </source>
</evidence>
<organism evidence="2 3">
    <name type="scientific">Halomarina rubra</name>
    <dbReference type="NCBI Taxonomy" id="2071873"/>
    <lineage>
        <taxon>Archaea</taxon>
        <taxon>Methanobacteriati</taxon>
        <taxon>Methanobacteriota</taxon>
        <taxon>Stenosarchaea group</taxon>
        <taxon>Halobacteria</taxon>
        <taxon>Halobacteriales</taxon>
        <taxon>Natronomonadaceae</taxon>
        <taxon>Halomarina</taxon>
    </lineage>
</organism>
<dbReference type="Proteomes" id="UP001597187">
    <property type="component" value="Unassembled WGS sequence"/>
</dbReference>
<name>A0ABD6ASY1_9EURY</name>
<protein>
    <submittedName>
        <fullName evidence="2">Uncharacterized protein</fullName>
    </submittedName>
</protein>
<comment type="caution">
    <text evidence="2">The sequence shown here is derived from an EMBL/GenBank/DDBJ whole genome shotgun (WGS) entry which is preliminary data.</text>
</comment>
<keyword evidence="3" id="KW-1185">Reference proteome</keyword>
<feature type="compositionally biased region" description="Basic and acidic residues" evidence="1">
    <location>
        <begin position="39"/>
        <end position="49"/>
    </location>
</feature>
<evidence type="ECO:0000256" key="1">
    <source>
        <dbReference type="SAM" id="MobiDB-lite"/>
    </source>
</evidence>
<feature type="compositionally biased region" description="Basic and acidic residues" evidence="1">
    <location>
        <begin position="20"/>
        <end position="30"/>
    </location>
</feature>
<accession>A0ABD6ASY1</accession>
<proteinExistence type="predicted"/>
<dbReference type="AlphaFoldDB" id="A0ABD6ASY1"/>
<dbReference type="RefSeq" id="WP_250872789.1">
    <property type="nucleotide sequence ID" value="NZ_JALXFV010000003.1"/>
</dbReference>
<reference evidence="2 3" key="1">
    <citation type="journal article" date="2019" name="Int. J. Syst. Evol. Microbiol.">
        <title>The Global Catalogue of Microorganisms (GCM) 10K type strain sequencing project: providing services to taxonomists for standard genome sequencing and annotation.</title>
        <authorList>
            <consortium name="The Broad Institute Genomics Platform"/>
            <consortium name="The Broad Institute Genome Sequencing Center for Infectious Disease"/>
            <person name="Wu L."/>
            <person name="Ma J."/>
        </authorList>
    </citation>
    <scope>NUCLEOTIDE SEQUENCE [LARGE SCALE GENOMIC DNA]</scope>
    <source>
        <strain evidence="2 3">CGMCC 1.12563</strain>
    </source>
</reference>